<dbReference type="InterPro" id="IPR013520">
    <property type="entry name" value="Ribonucl_H"/>
</dbReference>
<gene>
    <name evidence="6" type="ORF">ABIC99_000870</name>
</gene>
<keyword evidence="3" id="KW-0175">Coiled coil</keyword>
<evidence type="ECO:0000256" key="1">
    <source>
        <dbReference type="ARBA" id="ARBA00012417"/>
    </source>
</evidence>
<dbReference type="EMBL" id="JBEPLS010000002">
    <property type="protein sequence ID" value="MET3603086.1"/>
    <property type="molecule type" value="Genomic_DNA"/>
</dbReference>
<dbReference type="SUPFAM" id="SSF53098">
    <property type="entry name" value="Ribonuclease H-like"/>
    <property type="match status" value="1"/>
</dbReference>
<evidence type="ECO:0000313" key="6">
    <source>
        <dbReference type="EMBL" id="MET3603086.1"/>
    </source>
</evidence>
<dbReference type="GO" id="GO:0003887">
    <property type="term" value="F:DNA-directed DNA polymerase activity"/>
    <property type="evidence" value="ECO:0007669"/>
    <property type="project" value="UniProtKB-EC"/>
</dbReference>
<dbReference type="Gene3D" id="3.30.450.20">
    <property type="entry name" value="PAS domain"/>
    <property type="match status" value="1"/>
</dbReference>
<keyword evidence="6" id="KW-0808">Transferase</keyword>
<dbReference type="InterPro" id="IPR036397">
    <property type="entry name" value="RNaseH_sf"/>
</dbReference>
<comment type="catalytic activity">
    <reaction evidence="2">
        <text>DNA(n) + a 2'-deoxyribonucleoside 5'-triphosphate = DNA(n+1) + diphosphate</text>
        <dbReference type="Rhea" id="RHEA:22508"/>
        <dbReference type="Rhea" id="RHEA-COMP:17339"/>
        <dbReference type="Rhea" id="RHEA-COMP:17340"/>
        <dbReference type="ChEBI" id="CHEBI:33019"/>
        <dbReference type="ChEBI" id="CHEBI:61560"/>
        <dbReference type="ChEBI" id="CHEBI:173112"/>
        <dbReference type="EC" id="2.7.7.7"/>
    </reaction>
</comment>
<dbReference type="InterPro" id="IPR006054">
    <property type="entry name" value="DnaQ"/>
</dbReference>
<keyword evidence="7" id="KW-1185">Reference proteome</keyword>
<keyword evidence="4" id="KW-0812">Transmembrane</keyword>
<keyword evidence="4" id="KW-1133">Transmembrane helix</keyword>
<evidence type="ECO:0000313" key="7">
    <source>
        <dbReference type="Proteomes" id="UP001549111"/>
    </source>
</evidence>
<evidence type="ECO:0000259" key="5">
    <source>
        <dbReference type="SMART" id="SM00479"/>
    </source>
</evidence>
<protein>
    <recommendedName>
        <fullName evidence="1">DNA-directed DNA polymerase</fullName>
        <ecNumber evidence="1">2.7.7.7</ecNumber>
    </recommendedName>
</protein>
<dbReference type="SMART" id="SM00479">
    <property type="entry name" value="EXOIII"/>
    <property type="match status" value="1"/>
</dbReference>
<evidence type="ECO:0000256" key="3">
    <source>
        <dbReference type="SAM" id="Coils"/>
    </source>
</evidence>
<dbReference type="RefSeq" id="WP_276528781.1">
    <property type="nucleotide sequence ID" value="NZ_CP035708.1"/>
</dbReference>
<sequence>MSARRPIPGARRAVGLGVAVTAAGLLLWSGLAGALIVSTLDAAERAWLQQHLLPRLPLLLLATLALLGLVAWAAARFWQFGFSSADALLEEARVLLSTDVERELRPRGTAAQQGLALAFNELVRQRRLLRQEMAQQVREASAHVEQERNRLAALMSELTQSVVVCNLDGRILLYNSQARQQLGALSGGLPVAGGAELVGLGRSVYSVLDRHLVAHALEQARDRLLRGDARPAAQFVTATAAGQLLRVHLTPVRSGAEPPDIDGFVLMVENITRDFEQESARDRQLNEMMEAQRSALGNLQAAVEMLDFQDIDPATRERFLAVIREEALRMSDRVYRWSQLSAHDMGTRWPLEEMHGADLIALAQRRIGARAGEGAALRVLADEVDPAVWLRVDSYSLLLALAYLADRLVSEHEVRQFWLRLAAAGSRARLDLVWSGPAMSTETVMSWEMDNMSVGEGGGSTLSVRDVVHRHGGEFWFERERVRHQAFFRFLLPCAEAPAAAAAMSFVHSQSRPEYYDFDLFSRRDAAAAGDALDAMRLIDLAYTVFDTETTGLNPAEGDEIIQIGAARVVNGKLLRQESFEQLVDPCRSIPAASIPIHGIQPDMVRGQPTIDRVLPVFHAFARDTVLVAHNAAFDMRFLQLKEARTGLRFDHPVLDTLLLSAVVHPHQESHRLEAIAERFRITVIGRHTALGDAMVTAEVFLKLIPLLAEQGIHTLGQARQAQQQSYYARLKY</sequence>
<dbReference type="PANTHER" id="PTHR30231">
    <property type="entry name" value="DNA POLYMERASE III SUBUNIT EPSILON"/>
    <property type="match status" value="1"/>
</dbReference>
<organism evidence="6 7">
    <name type="scientific">Sphaerotilus sulfidivorans</name>
    <dbReference type="NCBI Taxonomy" id="639200"/>
    <lineage>
        <taxon>Bacteria</taxon>
        <taxon>Pseudomonadati</taxon>
        <taxon>Pseudomonadota</taxon>
        <taxon>Betaproteobacteria</taxon>
        <taxon>Burkholderiales</taxon>
        <taxon>Sphaerotilaceae</taxon>
        <taxon>Sphaerotilus</taxon>
    </lineage>
</organism>
<name>A0ABV2IJH2_9BURK</name>
<keyword evidence="4" id="KW-0472">Membrane</keyword>
<feature type="coiled-coil region" evidence="3">
    <location>
        <begin position="119"/>
        <end position="157"/>
    </location>
</feature>
<dbReference type="InterPro" id="IPR035965">
    <property type="entry name" value="PAS-like_dom_sf"/>
</dbReference>
<evidence type="ECO:0000256" key="2">
    <source>
        <dbReference type="ARBA" id="ARBA00049244"/>
    </source>
</evidence>
<dbReference type="Proteomes" id="UP001549111">
    <property type="component" value="Unassembled WGS sequence"/>
</dbReference>
<feature type="transmembrane region" description="Helical" evidence="4">
    <location>
        <begin position="12"/>
        <end position="36"/>
    </location>
</feature>
<comment type="caution">
    <text evidence="6">The sequence shown here is derived from an EMBL/GenBank/DDBJ whole genome shotgun (WGS) entry which is preliminary data.</text>
</comment>
<feature type="domain" description="Exonuclease" evidence="5">
    <location>
        <begin position="542"/>
        <end position="710"/>
    </location>
</feature>
<dbReference type="PANTHER" id="PTHR30231:SF41">
    <property type="entry name" value="DNA POLYMERASE III SUBUNIT EPSILON"/>
    <property type="match status" value="1"/>
</dbReference>
<dbReference type="NCBIfam" id="TIGR00573">
    <property type="entry name" value="dnaq"/>
    <property type="match status" value="1"/>
</dbReference>
<dbReference type="CDD" id="cd06127">
    <property type="entry name" value="DEDDh"/>
    <property type="match status" value="1"/>
</dbReference>
<evidence type="ECO:0000256" key="4">
    <source>
        <dbReference type="SAM" id="Phobius"/>
    </source>
</evidence>
<dbReference type="Gene3D" id="3.30.420.10">
    <property type="entry name" value="Ribonuclease H-like superfamily/Ribonuclease H"/>
    <property type="match status" value="1"/>
</dbReference>
<feature type="transmembrane region" description="Helical" evidence="4">
    <location>
        <begin position="56"/>
        <end position="75"/>
    </location>
</feature>
<dbReference type="SUPFAM" id="SSF55785">
    <property type="entry name" value="PYP-like sensor domain (PAS domain)"/>
    <property type="match status" value="1"/>
</dbReference>
<dbReference type="Pfam" id="PF00929">
    <property type="entry name" value="RNase_T"/>
    <property type="match status" value="1"/>
</dbReference>
<proteinExistence type="predicted"/>
<keyword evidence="6" id="KW-0548">Nucleotidyltransferase</keyword>
<accession>A0ABV2IJH2</accession>
<dbReference type="EC" id="2.7.7.7" evidence="1"/>
<reference evidence="6 7" key="1">
    <citation type="submission" date="2024-06" db="EMBL/GenBank/DDBJ databases">
        <title>Genomic Encyclopedia of Type Strains, Phase IV (KMG-IV): sequencing the most valuable type-strain genomes for metagenomic binning, comparative biology and taxonomic classification.</title>
        <authorList>
            <person name="Goeker M."/>
        </authorList>
    </citation>
    <scope>NUCLEOTIDE SEQUENCE [LARGE SCALE GENOMIC DNA]</scope>
    <source>
        <strain evidence="6 7">D-501</strain>
    </source>
</reference>
<dbReference type="InterPro" id="IPR012337">
    <property type="entry name" value="RNaseH-like_sf"/>
</dbReference>